<accession>A0A1J0WNS4</accession>
<name>A0A1J0WNS4_9RHOB</name>
<protein>
    <submittedName>
        <fullName evidence="6">2-nitropropane dioxygenase</fullName>
    </submittedName>
</protein>
<organism evidence="6 7">
    <name type="scientific">Sulfitobacter alexandrii</name>
    <dbReference type="NCBI Taxonomy" id="1917485"/>
    <lineage>
        <taxon>Bacteria</taxon>
        <taxon>Pseudomonadati</taxon>
        <taxon>Pseudomonadota</taxon>
        <taxon>Alphaproteobacteria</taxon>
        <taxon>Rhodobacterales</taxon>
        <taxon>Roseobacteraceae</taxon>
        <taxon>Sulfitobacter</taxon>
    </lineage>
</organism>
<dbReference type="GO" id="GO:0018580">
    <property type="term" value="F:nitronate monooxygenase activity"/>
    <property type="evidence" value="ECO:0007669"/>
    <property type="project" value="InterPro"/>
</dbReference>
<keyword evidence="7" id="KW-1185">Reference proteome</keyword>
<keyword evidence="4" id="KW-0560">Oxidoreductase</keyword>
<geneLocation type="plasmid" evidence="6 7">
    <name>unnamed4</name>
</geneLocation>
<dbReference type="RefSeq" id="WP_071974286.1">
    <property type="nucleotide sequence ID" value="NZ_CP018080.1"/>
</dbReference>
<dbReference type="OrthoDB" id="9778912at2"/>
<sequence length="314" mass="32062">MALPEAWRGRLALPVIAAPMFLISTPAQVIACCRNGVAGTFPALNQRSTEGYADWLAEVSEALGPQDAPFGVNLVVHGSNARLEADLAATVTHRVPLVVTSLGVDPAVIEAVHAYGGLVFHDVTNRRFAERAIAAGVDGLIAVSQGAGGHAGAINPFAILTELRAVFDGPLVLGGALSTGAQVAAAQMAGADLAYLGTRFLATKETSALQGHLDMIVAGHAEDIALSPGVSGIPANFLRASLSAAGIDPDSGEPPAERNFGTTGNLKPWRDIWAAGQGIGAIRDVPATADLCAKLVAEYRAAIDGAATLAVGLR</sequence>
<dbReference type="EMBL" id="CP018080">
    <property type="protein sequence ID" value="APE45975.1"/>
    <property type="molecule type" value="Genomic_DNA"/>
</dbReference>
<dbReference type="PANTHER" id="PTHR42747:SF4">
    <property type="entry name" value="BLR1330 PROTEIN"/>
    <property type="match status" value="1"/>
</dbReference>
<evidence type="ECO:0000256" key="4">
    <source>
        <dbReference type="ARBA" id="ARBA00023002"/>
    </source>
</evidence>
<evidence type="ECO:0000256" key="2">
    <source>
        <dbReference type="ARBA" id="ARBA00022630"/>
    </source>
</evidence>
<keyword evidence="6" id="KW-0614">Plasmid</keyword>
<comment type="similarity">
    <text evidence="1">Belongs to the nitronate monooxygenase family. NMO class I subfamily.</text>
</comment>
<proteinExistence type="inferred from homology"/>
<evidence type="ECO:0000256" key="1">
    <source>
        <dbReference type="ARBA" id="ARBA00009881"/>
    </source>
</evidence>
<dbReference type="AlphaFoldDB" id="A0A1J0WNS4"/>
<dbReference type="CDD" id="cd04730">
    <property type="entry name" value="NPD_like"/>
    <property type="match status" value="1"/>
</dbReference>
<dbReference type="KEGG" id="suam:BOO69_20690"/>
<keyword evidence="2" id="KW-0285">Flavoprotein</keyword>
<dbReference type="InterPro" id="IPR013785">
    <property type="entry name" value="Aldolase_TIM"/>
</dbReference>
<reference evidence="6 7" key="1">
    <citation type="submission" date="2016-11" db="EMBL/GenBank/DDBJ databases">
        <title>Complete genome sequence of Sulfitobacter sp. AM1-D1, a toxic bacteria associated with marine dinoflagellate Alexandrium minutum in East China Sea.</title>
        <authorList>
            <person name="Yang Q."/>
            <person name="Zhang X."/>
            <person name="Tian X."/>
        </authorList>
    </citation>
    <scope>NUCLEOTIDE SEQUENCE [LARGE SCALE GENOMIC DNA]</scope>
    <source>
        <strain evidence="6 7">AM1-D1</strain>
        <plasmid evidence="6 7">unnamed4</plasmid>
    </source>
</reference>
<dbReference type="Pfam" id="PF03060">
    <property type="entry name" value="NMO"/>
    <property type="match status" value="1"/>
</dbReference>
<dbReference type="SUPFAM" id="SSF51412">
    <property type="entry name" value="Inosine monophosphate dehydrogenase (IMPDH)"/>
    <property type="match status" value="1"/>
</dbReference>
<dbReference type="InterPro" id="IPR004136">
    <property type="entry name" value="NMO"/>
</dbReference>
<gene>
    <name evidence="6" type="ORF">BOO69_20690</name>
</gene>
<evidence type="ECO:0000256" key="5">
    <source>
        <dbReference type="ARBA" id="ARBA00023033"/>
    </source>
</evidence>
<dbReference type="GO" id="GO:0051213">
    <property type="term" value="F:dioxygenase activity"/>
    <property type="evidence" value="ECO:0007669"/>
    <property type="project" value="UniProtKB-KW"/>
</dbReference>
<keyword evidence="5" id="KW-0503">Monooxygenase</keyword>
<dbReference type="Proteomes" id="UP000181897">
    <property type="component" value="Plasmid unnamed4"/>
</dbReference>
<dbReference type="PANTHER" id="PTHR42747">
    <property type="entry name" value="NITRONATE MONOOXYGENASE-RELATED"/>
    <property type="match status" value="1"/>
</dbReference>
<dbReference type="Gene3D" id="3.20.20.70">
    <property type="entry name" value="Aldolase class I"/>
    <property type="match status" value="1"/>
</dbReference>
<evidence type="ECO:0000256" key="3">
    <source>
        <dbReference type="ARBA" id="ARBA00022643"/>
    </source>
</evidence>
<evidence type="ECO:0000313" key="6">
    <source>
        <dbReference type="EMBL" id="APE45975.1"/>
    </source>
</evidence>
<evidence type="ECO:0000313" key="7">
    <source>
        <dbReference type="Proteomes" id="UP000181897"/>
    </source>
</evidence>
<keyword evidence="3" id="KW-0288">FMN</keyword>
<keyword evidence="6" id="KW-0223">Dioxygenase</keyword>